<dbReference type="PANTHER" id="PTHR30461">
    <property type="entry name" value="DNA-INVERTASE FROM LAMBDOID PROPHAGE"/>
    <property type="match status" value="1"/>
</dbReference>
<evidence type="ECO:0000256" key="1">
    <source>
        <dbReference type="ARBA" id="ARBA00022908"/>
    </source>
</evidence>
<name>A0A0G1KC44_9BACT</name>
<dbReference type="InterPro" id="IPR050639">
    <property type="entry name" value="SSR_resolvase"/>
</dbReference>
<keyword evidence="1" id="KW-0229">DNA integration</keyword>
<feature type="domain" description="Resolvase/invertase-type recombinase catalytic" evidence="6">
    <location>
        <begin position="9"/>
        <end position="160"/>
    </location>
</feature>
<dbReference type="InterPro" id="IPR006119">
    <property type="entry name" value="Resolv_N"/>
</dbReference>
<dbReference type="Gene3D" id="3.40.50.1390">
    <property type="entry name" value="Resolvase, N-terminal catalytic domain"/>
    <property type="match status" value="1"/>
</dbReference>
<evidence type="ECO:0000259" key="6">
    <source>
        <dbReference type="PROSITE" id="PS51736"/>
    </source>
</evidence>
<dbReference type="InterPro" id="IPR036162">
    <property type="entry name" value="Resolvase-like_N_sf"/>
</dbReference>
<keyword evidence="3" id="KW-0233">DNA recombination</keyword>
<sequence length="569" mass="66035">MNKNPNKIKCIIYCRVSSKEQADEGYSLDSQDKLLKEYAEKHGFEVVKTYRISESASGKQVRKSFMEMMAYASKQRVSTVLCEKIDRLTRNLKDAAIVDDWVKEDSKREIHFVKENFRLNSDTKAHDNFIWDMKVAVARFYTNNLSEEVRKGQKEKIAQGGYPSQAKLGYKTIGEKGHKKHIPVEPKASLMREAFELYATGNYSLKALVETMYKKGLRNDEGNKVLKSRMHELLSDPFYLGKIRWNGEIYPGEHEALISKGVFDEVQAKIVRQYKNPQYKKHLPTFKAKITCGECGGTITWEIQKGHWYGHCNHYKACSQREYVRQENVEEQIFPLFDGVAPKVEAITKWLENAVVAKHANEINKRESMRVELNVGRGKIKRWQEKMYEDKLDGKITEEFYERKSREFSAEDEMLLSNLTELGDDNKKYYEAGYSIHELAQHAVEIYNSKQATTENRRMLLSYIFSDLKLNSRKISHNFTYGFGFLADWMPLVNKNFEPTKNPSINGASGVVLDSTIEAMAPEVQDNFEPQKTLILRHDLKVRPSNHDNCSAARTRTWNHLLNREPLYH</sequence>
<evidence type="ECO:0000256" key="2">
    <source>
        <dbReference type="ARBA" id="ARBA00023125"/>
    </source>
</evidence>
<protein>
    <submittedName>
        <fullName evidence="8">Recombinase</fullName>
    </submittedName>
</protein>
<dbReference type="EMBL" id="LCJQ01000012">
    <property type="protein sequence ID" value="KKT81331.1"/>
    <property type="molecule type" value="Genomic_DNA"/>
</dbReference>
<dbReference type="Proteomes" id="UP000034595">
    <property type="component" value="Unassembled WGS sequence"/>
</dbReference>
<evidence type="ECO:0000259" key="7">
    <source>
        <dbReference type="PROSITE" id="PS51737"/>
    </source>
</evidence>
<feature type="domain" description="Recombinase" evidence="7">
    <location>
        <begin position="167"/>
        <end position="276"/>
    </location>
</feature>
<dbReference type="GO" id="GO:0015074">
    <property type="term" value="P:DNA integration"/>
    <property type="evidence" value="ECO:0007669"/>
    <property type="project" value="UniProtKB-KW"/>
</dbReference>
<dbReference type="AlphaFoldDB" id="A0A0G1KC44"/>
<dbReference type="PANTHER" id="PTHR30461:SF23">
    <property type="entry name" value="DNA RECOMBINASE-RELATED"/>
    <property type="match status" value="1"/>
</dbReference>
<comment type="caution">
    <text evidence="8">The sequence shown here is derived from an EMBL/GenBank/DDBJ whole genome shotgun (WGS) entry which is preliminary data.</text>
</comment>
<accession>A0A0G1KC44</accession>
<dbReference type="SUPFAM" id="SSF53041">
    <property type="entry name" value="Resolvase-like"/>
    <property type="match status" value="1"/>
</dbReference>
<organism evidence="8 9">
    <name type="scientific">Candidatus Azambacteria bacterium GW2011_GWA1_44_9</name>
    <dbReference type="NCBI Taxonomy" id="1618610"/>
    <lineage>
        <taxon>Bacteria</taxon>
        <taxon>Candidatus Azamiibacteriota</taxon>
    </lineage>
</organism>
<feature type="active site" description="O-(5'-phospho-DNA)-serine intermediate" evidence="4 5">
    <location>
        <position position="17"/>
    </location>
</feature>
<gene>
    <name evidence="8" type="ORF">UW78_C0012G0008</name>
</gene>
<dbReference type="InterPro" id="IPR038109">
    <property type="entry name" value="DNA_bind_recomb_sf"/>
</dbReference>
<dbReference type="CDD" id="cd00338">
    <property type="entry name" value="Ser_Recombinase"/>
    <property type="match status" value="1"/>
</dbReference>
<dbReference type="Pfam" id="PF07508">
    <property type="entry name" value="Recombinase"/>
    <property type="match status" value="1"/>
</dbReference>
<evidence type="ECO:0000313" key="9">
    <source>
        <dbReference type="Proteomes" id="UP000034595"/>
    </source>
</evidence>
<dbReference type="GO" id="GO:0000150">
    <property type="term" value="F:DNA strand exchange activity"/>
    <property type="evidence" value="ECO:0007669"/>
    <property type="project" value="InterPro"/>
</dbReference>
<evidence type="ECO:0000256" key="4">
    <source>
        <dbReference type="PIRSR" id="PIRSR606118-50"/>
    </source>
</evidence>
<dbReference type="GO" id="GO:0003677">
    <property type="term" value="F:DNA binding"/>
    <property type="evidence" value="ECO:0007669"/>
    <property type="project" value="UniProtKB-KW"/>
</dbReference>
<proteinExistence type="predicted"/>
<dbReference type="InterPro" id="IPR011109">
    <property type="entry name" value="DNA_bind_recombinase_dom"/>
</dbReference>
<evidence type="ECO:0000256" key="5">
    <source>
        <dbReference type="PROSITE-ProRule" id="PRU10137"/>
    </source>
</evidence>
<dbReference type="Pfam" id="PF00239">
    <property type="entry name" value="Resolvase"/>
    <property type="match status" value="1"/>
</dbReference>
<dbReference type="InterPro" id="IPR006118">
    <property type="entry name" value="Recombinase_CS"/>
</dbReference>
<dbReference type="PROSITE" id="PS51736">
    <property type="entry name" value="RECOMBINASES_3"/>
    <property type="match status" value="1"/>
</dbReference>
<dbReference type="Gene3D" id="3.90.1750.20">
    <property type="entry name" value="Putative Large Serine Recombinase, Chain B, Domain 2"/>
    <property type="match status" value="1"/>
</dbReference>
<dbReference type="PROSITE" id="PS51737">
    <property type="entry name" value="RECOMBINASE_DNA_BIND"/>
    <property type="match status" value="1"/>
</dbReference>
<dbReference type="SMART" id="SM00857">
    <property type="entry name" value="Resolvase"/>
    <property type="match status" value="1"/>
</dbReference>
<evidence type="ECO:0000256" key="3">
    <source>
        <dbReference type="ARBA" id="ARBA00023172"/>
    </source>
</evidence>
<keyword evidence="2" id="KW-0238">DNA-binding</keyword>
<dbReference type="PROSITE" id="PS00397">
    <property type="entry name" value="RECOMBINASES_1"/>
    <property type="match status" value="1"/>
</dbReference>
<reference evidence="8 9" key="1">
    <citation type="journal article" date="2015" name="Nature">
        <title>rRNA introns, odd ribosomes, and small enigmatic genomes across a large radiation of phyla.</title>
        <authorList>
            <person name="Brown C.T."/>
            <person name="Hug L.A."/>
            <person name="Thomas B.C."/>
            <person name="Sharon I."/>
            <person name="Castelle C.J."/>
            <person name="Singh A."/>
            <person name="Wilkins M.J."/>
            <person name="Williams K.H."/>
            <person name="Banfield J.F."/>
        </authorList>
    </citation>
    <scope>NUCLEOTIDE SEQUENCE [LARGE SCALE GENOMIC DNA]</scope>
</reference>
<evidence type="ECO:0000313" key="8">
    <source>
        <dbReference type="EMBL" id="KKT81331.1"/>
    </source>
</evidence>